<gene>
    <name evidence="1" type="ORF">CON71_34645</name>
</gene>
<dbReference type="EMBL" id="NVNL01000196">
    <property type="protein sequence ID" value="PEA85636.1"/>
    <property type="molecule type" value="Genomic_DNA"/>
</dbReference>
<evidence type="ECO:0000313" key="1">
    <source>
        <dbReference type="EMBL" id="PEA85636.1"/>
    </source>
</evidence>
<accession>A0A9X6Y6U8</accession>
<comment type="caution">
    <text evidence="1">The sequence shown here is derived from an EMBL/GenBank/DDBJ whole genome shotgun (WGS) entry which is preliminary data.</text>
</comment>
<proteinExistence type="predicted"/>
<reference evidence="1 2" key="1">
    <citation type="submission" date="2017-09" db="EMBL/GenBank/DDBJ databases">
        <title>Large-scale bioinformatics analysis of Bacillus genomes uncovers conserved roles of natural products in bacterial physiology.</title>
        <authorList>
            <consortium name="Agbiome Team Llc"/>
            <person name="Bleich R.M."/>
            <person name="Grubbs K.J."/>
            <person name="Santa Maria K.C."/>
            <person name="Allen S.E."/>
            <person name="Farag S."/>
            <person name="Shank E.A."/>
            <person name="Bowers A."/>
        </authorList>
    </citation>
    <scope>NUCLEOTIDE SEQUENCE [LARGE SCALE GENOMIC DNA]</scope>
    <source>
        <strain evidence="1 2">AFS089089</strain>
    </source>
</reference>
<protein>
    <submittedName>
        <fullName evidence="1">Uncharacterized protein</fullName>
    </submittedName>
</protein>
<sequence>MGYNNELLINCIESMYQRESALNKLLEVEMNMLSLLLDTENQSNDILKVQNKIVGLMACINNSNTLFLDNFESIIYRHHLIRE</sequence>
<evidence type="ECO:0000313" key="2">
    <source>
        <dbReference type="Proteomes" id="UP000220702"/>
    </source>
</evidence>
<name>A0A9X6Y6U8_BACTU</name>
<organism evidence="1 2">
    <name type="scientific">Bacillus thuringiensis</name>
    <dbReference type="NCBI Taxonomy" id="1428"/>
    <lineage>
        <taxon>Bacteria</taxon>
        <taxon>Bacillati</taxon>
        <taxon>Bacillota</taxon>
        <taxon>Bacilli</taxon>
        <taxon>Bacillales</taxon>
        <taxon>Bacillaceae</taxon>
        <taxon>Bacillus</taxon>
        <taxon>Bacillus cereus group</taxon>
    </lineage>
</organism>
<dbReference type="AlphaFoldDB" id="A0A9X6Y6U8"/>
<dbReference type="Proteomes" id="UP000220702">
    <property type="component" value="Unassembled WGS sequence"/>
</dbReference>